<organism evidence="1">
    <name type="scientific">Utricularia reniformis</name>
    <dbReference type="NCBI Taxonomy" id="192314"/>
    <lineage>
        <taxon>Eukaryota</taxon>
        <taxon>Viridiplantae</taxon>
        <taxon>Streptophyta</taxon>
        <taxon>Embryophyta</taxon>
        <taxon>Tracheophyta</taxon>
        <taxon>Spermatophyta</taxon>
        <taxon>Magnoliopsida</taxon>
        <taxon>eudicotyledons</taxon>
        <taxon>Gunneridae</taxon>
        <taxon>Pentapetalae</taxon>
        <taxon>asterids</taxon>
        <taxon>lamiids</taxon>
        <taxon>Lamiales</taxon>
        <taxon>Lentibulariaceae</taxon>
        <taxon>Utricularia</taxon>
    </lineage>
</organism>
<dbReference type="EMBL" id="KY774314">
    <property type="protein sequence ID" value="ART30970.1"/>
    <property type="molecule type" value="Genomic_DNA"/>
</dbReference>
<dbReference type="AlphaFoldDB" id="A0A1Y0B0P2"/>
<accession>A0A1Y0B0P2</accession>
<geneLocation type="mitochondrion" evidence="1"/>
<reference evidence="1" key="1">
    <citation type="submission" date="2017-03" db="EMBL/GenBank/DDBJ databases">
        <title>The mitochondrial genome of the carnivorous plant Utricularia reniformis (Lentibulariaceae): structure, comparative analysis and evolutionary landmarks.</title>
        <authorList>
            <person name="Silva S.R."/>
            <person name="Alvarenga D.O."/>
            <person name="Michael T.P."/>
            <person name="Miranda V.F.O."/>
            <person name="Varani A.M."/>
        </authorList>
    </citation>
    <scope>NUCLEOTIDE SEQUENCE</scope>
</reference>
<gene>
    <name evidence="1" type="ORF">AEK19_MT0724</name>
</gene>
<keyword evidence="1" id="KW-0496">Mitochondrion</keyword>
<protein>
    <submittedName>
        <fullName evidence="1">Uncharacterized protein</fullName>
    </submittedName>
</protein>
<sequence length="36" mass="4247">MGITISIEVLWNLSCPHHLYHTYDIRRSESAWSTQT</sequence>
<evidence type="ECO:0000313" key="1">
    <source>
        <dbReference type="EMBL" id="ART30970.1"/>
    </source>
</evidence>
<proteinExistence type="predicted"/>
<name>A0A1Y0B0P2_9LAMI</name>